<sequence length="91" mass="10969">MEINRIPHMTDPLSRAWEQPLTEDILLDDKHALMHQEDFDTLHEYSLTLPSGVYEGKMWKCSYEDRWLLCWYDKDDDPSKCSIKRREIILL</sequence>
<evidence type="ECO:0000313" key="1">
    <source>
        <dbReference type="EMBL" id="KAA6347852.1"/>
    </source>
</evidence>
<dbReference type="AlphaFoldDB" id="A0A5J4SPW5"/>
<name>A0A5J4SPW5_9ZZZZ</name>
<reference evidence="1" key="1">
    <citation type="submission" date="2019-03" db="EMBL/GenBank/DDBJ databases">
        <title>Single cell metagenomics reveals metabolic interactions within the superorganism composed of flagellate Streblomastix strix and complex community of Bacteroidetes bacteria on its surface.</title>
        <authorList>
            <person name="Treitli S.C."/>
            <person name="Kolisko M."/>
            <person name="Husnik F."/>
            <person name="Keeling P."/>
            <person name="Hampl V."/>
        </authorList>
    </citation>
    <scope>NUCLEOTIDE SEQUENCE</scope>
    <source>
        <strain evidence="1">STM</strain>
    </source>
</reference>
<organism evidence="1">
    <name type="scientific">termite gut metagenome</name>
    <dbReference type="NCBI Taxonomy" id="433724"/>
    <lineage>
        <taxon>unclassified sequences</taxon>
        <taxon>metagenomes</taxon>
        <taxon>organismal metagenomes</taxon>
    </lineage>
</organism>
<comment type="caution">
    <text evidence="1">The sequence shown here is derived from an EMBL/GenBank/DDBJ whole genome shotgun (WGS) entry which is preliminary data.</text>
</comment>
<accession>A0A5J4SPW5</accession>
<dbReference type="EMBL" id="SNRY01000083">
    <property type="protein sequence ID" value="KAA6347852.1"/>
    <property type="molecule type" value="Genomic_DNA"/>
</dbReference>
<gene>
    <name evidence="1" type="ORF">EZS27_004717</name>
</gene>
<protein>
    <submittedName>
        <fullName evidence="1">Uncharacterized protein</fullName>
    </submittedName>
</protein>
<proteinExistence type="predicted"/>